<keyword evidence="3" id="KW-1185">Reference proteome</keyword>
<evidence type="ECO:0000313" key="3">
    <source>
        <dbReference type="Proteomes" id="UP001149090"/>
    </source>
</evidence>
<protein>
    <submittedName>
        <fullName evidence="2">Fasting-inducible integral membrane protein tm6p1-related</fullName>
    </submittedName>
</protein>
<reference evidence="2" key="1">
    <citation type="submission" date="2022-10" db="EMBL/GenBank/DDBJ databases">
        <title>Novel sulphate-reducing endosymbionts in the free-living metamonad Anaeramoeba.</title>
        <authorList>
            <person name="Jerlstrom-Hultqvist J."/>
            <person name="Cepicka I."/>
            <person name="Gallot-Lavallee L."/>
            <person name="Salas-Leiva D."/>
            <person name="Curtis B.A."/>
            <person name="Zahonova K."/>
            <person name="Pipaliya S."/>
            <person name="Dacks J."/>
            <person name="Roger A.J."/>
        </authorList>
    </citation>
    <scope>NUCLEOTIDE SEQUENCE</scope>
    <source>
        <strain evidence="2">BMAN</strain>
    </source>
</reference>
<feature type="transmembrane region" description="Helical" evidence="1">
    <location>
        <begin position="159"/>
        <end position="177"/>
    </location>
</feature>
<dbReference type="Proteomes" id="UP001149090">
    <property type="component" value="Unassembled WGS sequence"/>
</dbReference>
<keyword evidence="1" id="KW-0812">Transmembrane</keyword>
<evidence type="ECO:0000256" key="1">
    <source>
        <dbReference type="SAM" id="Phobius"/>
    </source>
</evidence>
<keyword evidence="1" id="KW-1133">Transmembrane helix</keyword>
<evidence type="ECO:0000313" key="2">
    <source>
        <dbReference type="EMBL" id="KAJ5079572.1"/>
    </source>
</evidence>
<feature type="transmembrane region" description="Helical" evidence="1">
    <location>
        <begin position="222"/>
        <end position="251"/>
    </location>
</feature>
<sequence>MNKVKKFLKSNQNQKNQKTFLNFSVSFLLKIFVLFSFITTLTCQIVAKYQGHFSTIISAVSLTENQEPESYISLFSFPIIGSFFILIFIILYKSKFSSKNLPSFISILILFSGIISGFGVIFQAIFPLQKDFVDIQENPAKLPSNFEYKTKLHFISANFFWIGTMVNMILVIFSMIFSGSLKKYVFVFSIRIICLIFHSIGLFSTLYLFISISANPFKDHSIFLGVSFGSVSILMAELQFISLGAIFSYLFSFSQELENVHFCFLVENDLKEKKQKID</sequence>
<comment type="caution">
    <text evidence="2">The sequence shown here is derived from an EMBL/GenBank/DDBJ whole genome shotgun (WGS) entry which is preliminary data.</text>
</comment>
<feature type="transmembrane region" description="Helical" evidence="1">
    <location>
        <begin position="71"/>
        <end position="92"/>
    </location>
</feature>
<name>A0A9Q0RGU2_ANAIG</name>
<feature type="transmembrane region" description="Helical" evidence="1">
    <location>
        <begin position="104"/>
        <end position="126"/>
    </location>
</feature>
<feature type="transmembrane region" description="Helical" evidence="1">
    <location>
        <begin position="20"/>
        <end position="47"/>
    </location>
</feature>
<dbReference type="AlphaFoldDB" id="A0A9Q0RGU2"/>
<organism evidence="2 3">
    <name type="scientific">Anaeramoeba ignava</name>
    <name type="common">Anaerobic marine amoeba</name>
    <dbReference type="NCBI Taxonomy" id="1746090"/>
    <lineage>
        <taxon>Eukaryota</taxon>
        <taxon>Metamonada</taxon>
        <taxon>Anaeramoebidae</taxon>
        <taxon>Anaeramoeba</taxon>
    </lineage>
</organism>
<accession>A0A9Q0RGU2</accession>
<dbReference type="EMBL" id="JAPDFW010000026">
    <property type="protein sequence ID" value="KAJ5079572.1"/>
    <property type="molecule type" value="Genomic_DNA"/>
</dbReference>
<proteinExistence type="predicted"/>
<gene>
    <name evidence="2" type="ORF">M0811_14396</name>
</gene>
<feature type="transmembrane region" description="Helical" evidence="1">
    <location>
        <begin position="184"/>
        <end position="210"/>
    </location>
</feature>
<keyword evidence="1" id="KW-0472">Membrane</keyword>